<evidence type="ECO:0000313" key="3">
    <source>
        <dbReference type="EMBL" id="CAJ0610298.1"/>
    </source>
</evidence>
<dbReference type="Proteomes" id="UP001176961">
    <property type="component" value="Unassembled WGS sequence"/>
</dbReference>
<dbReference type="Pfam" id="PF02984">
    <property type="entry name" value="Cyclin_C"/>
    <property type="match status" value="1"/>
</dbReference>
<dbReference type="InterPro" id="IPR039361">
    <property type="entry name" value="Cyclin"/>
</dbReference>
<dbReference type="PANTHER" id="PTHR10177">
    <property type="entry name" value="CYCLINS"/>
    <property type="match status" value="1"/>
</dbReference>
<dbReference type="AlphaFoldDB" id="A0AA36HI45"/>
<gene>
    <name evidence="3" type="ORF">CYNAS_LOCUS22281</name>
</gene>
<dbReference type="InterPro" id="IPR006671">
    <property type="entry name" value="Cyclin_N"/>
</dbReference>
<feature type="domain" description="Cyclin C-terminal" evidence="2">
    <location>
        <begin position="49"/>
        <end position="165"/>
    </location>
</feature>
<evidence type="ECO:0000259" key="2">
    <source>
        <dbReference type="SMART" id="SM01332"/>
    </source>
</evidence>
<dbReference type="SMART" id="SM01332">
    <property type="entry name" value="Cyclin_C"/>
    <property type="match status" value="1"/>
</dbReference>
<dbReference type="InterPro" id="IPR036915">
    <property type="entry name" value="Cyclin-like_sf"/>
</dbReference>
<dbReference type="EMBL" id="CATQJL010000326">
    <property type="protein sequence ID" value="CAJ0610298.1"/>
    <property type="molecule type" value="Genomic_DNA"/>
</dbReference>
<comment type="caution">
    <text evidence="3">The sequence shown here is derived from an EMBL/GenBank/DDBJ whole genome shotgun (WGS) entry which is preliminary data.</text>
</comment>
<dbReference type="Gene3D" id="1.10.472.10">
    <property type="entry name" value="Cyclin-like"/>
    <property type="match status" value="2"/>
</dbReference>
<dbReference type="SUPFAM" id="SSF47954">
    <property type="entry name" value="Cyclin-like"/>
    <property type="match status" value="2"/>
</dbReference>
<reference evidence="3" key="1">
    <citation type="submission" date="2023-07" db="EMBL/GenBank/DDBJ databases">
        <authorList>
            <consortium name="CYATHOMIX"/>
        </authorList>
    </citation>
    <scope>NUCLEOTIDE SEQUENCE</scope>
    <source>
        <strain evidence="3">N/A</strain>
    </source>
</reference>
<name>A0AA36HI45_CYLNA</name>
<sequence>MMISSKYEESYPPELEEFAYITGDIYTAEQVLHMERIILNGLHFDVGTPTSKWFGDRLAGHQRATRKTVNAMNILLDLMLLEVEYLAYRPSYIAAACLGYANVLTGPKPWSTEMEHWSGISIANITTLLRDVHNTFRLSSTSKFRSIPQRYGKSEFDCVANLPLPTRLPL</sequence>
<dbReference type="InterPro" id="IPR004367">
    <property type="entry name" value="Cyclin_C-dom"/>
</dbReference>
<proteinExistence type="predicted"/>
<keyword evidence="1" id="KW-0195">Cyclin</keyword>
<protein>
    <recommendedName>
        <fullName evidence="2">Cyclin C-terminal domain-containing protein</fullName>
    </recommendedName>
</protein>
<evidence type="ECO:0000256" key="1">
    <source>
        <dbReference type="ARBA" id="ARBA00023127"/>
    </source>
</evidence>
<evidence type="ECO:0000313" key="4">
    <source>
        <dbReference type="Proteomes" id="UP001176961"/>
    </source>
</evidence>
<keyword evidence="4" id="KW-1185">Reference proteome</keyword>
<organism evidence="3 4">
    <name type="scientific">Cylicocyclus nassatus</name>
    <name type="common">Nematode worm</name>
    <dbReference type="NCBI Taxonomy" id="53992"/>
    <lineage>
        <taxon>Eukaryota</taxon>
        <taxon>Metazoa</taxon>
        <taxon>Ecdysozoa</taxon>
        <taxon>Nematoda</taxon>
        <taxon>Chromadorea</taxon>
        <taxon>Rhabditida</taxon>
        <taxon>Rhabditina</taxon>
        <taxon>Rhabditomorpha</taxon>
        <taxon>Strongyloidea</taxon>
        <taxon>Strongylidae</taxon>
        <taxon>Cylicocyclus</taxon>
    </lineage>
</organism>
<dbReference type="Pfam" id="PF00134">
    <property type="entry name" value="Cyclin_N"/>
    <property type="match status" value="1"/>
</dbReference>
<accession>A0AA36HI45</accession>